<feature type="domain" description="RING-type" evidence="9">
    <location>
        <begin position="15"/>
        <end position="57"/>
    </location>
</feature>
<dbReference type="SMART" id="SM00449">
    <property type="entry name" value="SPRY"/>
    <property type="match status" value="1"/>
</dbReference>
<dbReference type="CDD" id="cd19762">
    <property type="entry name" value="Bbox2_TRIM7-like"/>
    <property type="match status" value="1"/>
</dbReference>
<dbReference type="Pfam" id="PF00622">
    <property type="entry name" value="SPRY"/>
    <property type="match status" value="1"/>
</dbReference>
<keyword evidence="2" id="KW-0528">Neurotoxin</keyword>
<keyword evidence="2" id="KW-0800">Toxin</keyword>
<dbReference type="InterPro" id="IPR017907">
    <property type="entry name" value="Znf_RING_CS"/>
</dbReference>
<dbReference type="InterPro" id="IPR050143">
    <property type="entry name" value="TRIM/RBCC"/>
</dbReference>
<dbReference type="InterPro" id="IPR013320">
    <property type="entry name" value="ConA-like_dom_sf"/>
</dbReference>
<dbReference type="InterPro" id="IPR001870">
    <property type="entry name" value="B30.2/SPRY"/>
</dbReference>
<dbReference type="SMART" id="SM00336">
    <property type="entry name" value="BBOX"/>
    <property type="match status" value="1"/>
</dbReference>
<dbReference type="Pfam" id="PF15227">
    <property type="entry name" value="zf-C3HC4_4"/>
    <property type="match status" value="1"/>
</dbReference>
<keyword evidence="3" id="KW-0479">Metal-binding</keyword>
<evidence type="ECO:0000259" key="9">
    <source>
        <dbReference type="PROSITE" id="PS50089"/>
    </source>
</evidence>
<evidence type="ECO:0000256" key="4">
    <source>
        <dbReference type="ARBA" id="ARBA00022771"/>
    </source>
</evidence>
<feature type="coiled-coil region" evidence="8">
    <location>
        <begin position="136"/>
        <end position="207"/>
    </location>
</feature>
<comment type="function">
    <text evidence="6">Neurotoxin that produces dose-dependent hypolocomotion and hyperalgesia in mice. May directly act on the central nervous system, as it is 6500-fold more potent when administered intracerebroventricularly than intraperitoneal.</text>
</comment>
<dbReference type="OrthoDB" id="9410880at2759"/>
<evidence type="ECO:0000313" key="12">
    <source>
        <dbReference type="EMBL" id="KAJ7303364.1"/>
    </source>
</evidence>
<dbReference type="Gene3D" id="2.60.120.920">
    <property type="match status" value="1"/>
</dbReference>
<comment type="similarity">
    <text evidence="1">Belongs to the ohanin/vespryn family.</text>
</comment>
<proteinExistence type="inferred from homology"/>
<sequence>MAAASLRGLCEEATCSLCLDYFRDPVTVECGHNFCRDCLTRCWENSEGEEVSCPQCRTKILKKLIPARQLANMVEIARKLPFGSAEGNGGICGKHREPLKLFCKKDETPICVVCDRSKDHRDHDVVPLEEAAQDYKKQTKAEMEKMMEKMKEQFRELHSFLNEQEKLLLAELEEVEMEIMRKREEHLARLSEELSSLGGLMRELEEMHQQPPGELLQDVRNLLQSHEKKEPFQKPVAFPPELKWKCWEICDRSAFLAKKMKQFGGKAGCLSKKTHTLKGTRQRNVTLDPKTAHPWLILSEDHKRARNEGRCHEVPDYPERFDLCLCVLGREGFRQGRHYWEVTVESEGSWAVGVAKKSVQRKGHFELSTEKGIWALGKWGGGYRASDLPKKSFIHLSEKLRRIRVSLNYEVGQVAFHDADTGSHLYTFSGASFSGETLLPFFCVTRQASLLV</sequence>
<evidence type="ECO:0000256" key="6">
    <source>
        <dbReference type="ARBA" id="ARBA00034460"/>
    </source>
</evidence>
<evidence type="ECO:0000256" key="3">
    <source>
        <dbReference type="ARBA" id="ARBA00022723"/>
    </source>
</evidence>
<dbReference type="Gene3D" id="3.30.40.10">
    <property type="entry name" value="Zinc/RING finger domain, C3HC4 (zinc finger)"/>
    <property type="match status" value="1"/>
</dbReference>
<dbReference type="InterPro" id="IPR043136">
    <property type="entry name" value="B30.2/SPRY_sf"/>
</dbReference>
<keyword evidence="4 7" id="KW-0863">Zinc-finger</keyword>
<dbReference type="Gene3D" id="3.30.160.60">
    <property type="entry name" value="Classic Zinc Finger"/>
    <property type="match status" value="1"/>
</dbReference>
<dbReference type="CDD" id="cd12888">
    <property type="entry name" value="SPRY_PRY_TRIM7_like"/>
    <property type="match status" value="1"/>
</dbReference>
<dbReference type="PANTHER" id="PTHR24103">
    <property type="entry name" value="E3 UBIQUITIN-PROTEIN LIGASE TRIM"/>
    <property type="match status" value="1"/>
</dbReference>
<dbReference type="InterPro" id="IPR003879">
    <property type="entry name" value="Butyrophylin_SPRY"/>
</dbReference>
<dbReference type="PRINTS" id="PR01407">
    <property type="entry name" value="BUTYPHLNCDUF"/>
</dbReference>
<dbReference type="PROSITE" id="PS50119">
    <property type="entry name" value="ZF_BBOX"/>
    <property type="match status" value="1"/>
</dbReference>
<evidence type="ECO:0000256" key="7">
    <source>
        <dbReference type="PROSITE-ProRule" id="PRU00024"/>
    </source>
</evidence>
<dbReference type="AlphaFoldDB" id="A0A9Q0X6I3"/>
<protein>
    <recommendedName>
        <fullName evidence="14">Zinc finger protein RFP-like</fullName>
    </recommendedName>
</protein>
<dbReference type="Pfam" id="PF00643">
    <property type="entry name" value="zf-B_box"/>
    <property type="match status" value="1"/>
</dbReference>
<dbReference type="PROSITE" id="PS50089">
    <property type="entry name" value="ZF_RING_2"/>
    <property type="match status" value="1"/>
</dbReference>
<dbReference type="CDD" id="cd16594">
    <property type="entry name" value="RING-HC_TRIM7-like_C-IV"/>
    <property type="match status" value="1"/>
</dbReference>
<dbReference type="InterPro" id="IPR003877">
    <property type="entry name" value="SPRY_dom"/>
</dbReference>
<dbReference type="SUPFAM" id="SSF49899">
    <property type="entry name" value="Concanavalin A-like lectins/glucanases"/>
    <property type="match status" value="1"/>
</dbReference>
<dbReference type="GO" id="GO:0008270">
    <property type="term" value="F:zinc ion binding"/>
    <property type="evidence" value="ECO:0007669"/>
    <property type="project" value="UniProtKB-KW"/>
</dbReference>
<evidence type="ECO:0000313" key="13">
    <source>
        <dbReference type="Proteomes" id="UP001142489"/>
    </source>
</evidence>
<dbReference type="Proteomes" id="UP001142489">
    <property type="component" value="Unassembled WGS sequence"/>
</dbReference>
<organism evidence="12 13">
    <name type="scientific">Phrynocephalus forsythii</name>
    <dbReference type="NCBI Taxonomy" id="171643"/>
    <lineage>
        <taxon>Eukaryota</taxon>
        <taxon>Metazoa</taxon>
        <taxon>Chordata</taxon>
        <taxon>Craniata</taxon>
        <taxon>Vertebrata</taxon>
        <taxon>Euteleostomi</taxon>
        <taxon>Lepidosauria</taxon>
        <taxon>Squamata</taxon>
        <taxon>Bifurcata</taxon>
        <taxon>Unidentata</taxon>
        <taxon>Episquamata</taxon>
        <taxon>Toxicofera</taxon>
        <taxon>Iguania</taxon>
        <taxon>Acrodonta</taxon>
        <taxon>Agamidae</taxon>
        <taxon>Agaminae</taxon>
        <taxon>Phrynocephalus</taxon>
    </lineage>
</organism>
<comment type="caution">
    <text evidence="12">The sequence shown here is derived from an EMBL/GenBank/DDBJ whole genome shotgun (WGS) entry which is preliminary data.</text>
</comment>
<gene>
    <name evidence="12" type="ORF">JRQ81_012310</name>
</gene>
<dbReference type="InterPro" id="IPR000315">
    <property type="entry name" value="Znf_B-box"/>
</dbReference>
<feature type="domain" description="B box-type" evidence="10">
    <location>
        <begin position="87"/>
        <end position="128"/>
    </location>
</feature>
<dbReference type="InterPro" id="IPR001841">
    <property type="entry name" value="Znf_RING"/>
</dbReference>
<dbReference type="SUPFAM" id="SSF57850">
    <property type="entry name" value="RING/U-box"/>
    <property type="match status" value="1"/>
</dbReference>
<keyword evidence="13" id="KW-1185">Reference proteome</keyword>
<evidence type="ECO:0008006" key="14">
    <source>
        <dbReference type="Google" id="ProtNLM"/>
    </source>
</evidence>
<dbReference type="FunFam" id="2.60.120.920:FF:000004">
    <property type="entry name" value="Butyrophilin subfamily 1 member A1"/>
    <property type="match status" value="1"/>
</dbReference>
<evidence type="ECO:0000256" key="5">
    <source>
        <dbReference type="ARBA" id="ARBA00022833"/>
    </source>
</evidence>
<evidence type="ECO:0000259" key="11">
    <source>
        <dbReference type="PROSITE" id="PS50188"/>
    </source>
</evidence>
<dbReference type="InterPro" id="IPR006574">
    <property type="entry name" value="PRY"/>
</dbReference>
<evidence type="ECO:0000256" key="1">
    <source>
        <dbReference type="ARBA" id="ARBA00009651"/>
    </source>
</evidence>
<dbReference type="InterPro" id="IPR013083">
    <property type="entry name" value="Znf_RING/FYVE/PHD"/>
</dbReference>
<evidence type="ECO:0000256" key="8">
    <source>
        <dbReference type="SAM" id="Coils"/>
    </source>
</evidence>
<keyword evidence="8" id="KW-0175">Coiled coil</keyword>
<keyword evidence="5" id="KW-0862">Zinc</keyword>
<dbReference type="PROSITE" id="PS50188">
    <property type="entry name" value="B302_SPRY"/>
    <property type="match status" value="1"/>
</dbReference>
<name>A0A9Q0X6I3_9SAUR</name>
<dbReference type="SUPFAM" id="SSF57845">
    <property type="entry name" value="B-box zinc-binding domain"/>
    <property type="match status" value="1"/>
</dbReference>
<dbReference type="EMBL" id="JAPFRF010000024">
    <property type="protein sequence ID" value="KAJ7303364.1"/>
    <property type="molecule type" value="Genomic_DNA"/>
</dbReference>
<feature type="domain" description="B30.2/SPRY" evidence="11">
    <location>
        <begin position="265"/>
        <end position="452"/>
    </location>
</feature>
<reference evidence="12" key="1">
    <citation type="journal article" date="2023" name="DNA Res.">
        <title>Chromosome-level genome assembly of Phrynocephalus forsythii using third-generation DNA sequencing and Hi-C analysis.</title>
        <authorList>
            <person name="Qi Y."/>
            <person name="Zhao W."/>
            <person name="Zhao Y."/>
            <person name="Niu C."/>
            <person name="Cao S."/>
            <person name="Zhang Y."/>
        </authorList>
    </citation>
    <scope>NUCLEOTIDE SEQUENCE</scope>
    <source>
        <tissue evidence="12">Muscle</tissue>
    </source>
</reference>
<evidence type="ECO:0000259" key="10">
    <source>
        <dbReference type="PROSITE" id="PS50119"/>
    </source>
</evidence>
<dbReference type="SMART" id="SM00184">
    <property type="entry name" value="RING"/>
    <property type="match status" value="1"/>
</dbReference>
<accession>A0A9Q0X6I3</accession>
<dbReference type="Pfam" id="PF13765">
    <property type="entry name" value="PRY"/>
    <property type="match status" value="1"/>
</dbReference>
<dbReference type="SMART" id="SM00589">
    <property type="entry name" value="PRY"/>
    <property type="match status" value="1"/>
</dbReference>
<evidence type="ECO:0000256" key="2">
    <source>
        <dbReference type="ARBA" id="ARBA00022699"/>
    </source>
</evidence>
<dbReference type="PROSITE" id="PS00518">
    <property type="entry name" value="ZF_RING_1"/>
    <property type="match status" value="1"/>
</dbReference>